<keyword evidence="3" id="KW-1185">Reference proteome</keyword>
<dbReference type="InterPro" id="IPR008269">
    <property type="entry name" value="Lon_proteolytic"/>
</dbReference>
<dbReference type="GO" id="GO:0004252">
    <property type="term" value="F:serine-type endopeptidase activity"/>
    <property type="evidence" value="ECO:0007669"/>
    <property type="project" value="InterPro"/>
</dbReference>
<dbReference type="EMBL" id="CP053892">
    <property type="protein sequence ID" value="QKG23366.1"/>
    <property type="molecule type" value="Genomic_DNA"/>
</dbReference>
<dbReference type="InterPro" id="IPR014721">
    <property type="entry name" value="Ribsml_uS5_D2-typ_fold_subgr"/>
</dbReference>
<dbReference type="SUPFAM" id="SSF54211">
    <property type="entry name" value="Ribosomal protein S5 domain 2-like"/>
    <property type="match status" value="1"/>
</dbReference>
<organism evidence="2 3">
    <name type="scientific">Actinomadura verrucosospora</name>
    <dbReference type="NCBI Taxonomy" id="46165"/>
    <lineage>
        <taxon>Bacteria</taxon>
        <taxon>Bacillati</taxon>
        <taxon>Actinomycetota</taxon>
        <taxon>Actinomycetes</taxon>
        <taxon>Streptosporangiales</taxon>
        <taxon>Thermomonosporaceae</taxon>
        <taxon>Actinomadura</taxon>
    </lineage>
</organism>
<name>A0A7D3ZYP1_ACTVE</name>
<feature type="domain" description="Lon proteolytic" evidence="1">
    <location>
        <begin position="205"/>
        <end position="294"/>
    </location>
</feature>
<gene>
    <name evidence="2" type="ORF">ACTIVE_5009</name>
</gene>
<sequence length="309" mass="31252">MLAAALVPAVFGATDSPYMRVDGGPLVQVGRPERGSWSVTTVRVRRATWWQWARAEASGGRTFRARRAGAERPDGTSDEAMAAAMAGSQTAAVLVAAQLAAGRAPVGAAGLQVTADTGAARAAGLRAGDVLLAAGRRDRMAPLRAPADLEQAAARGGTVRLLVAPKTSGGTWGAAAVRRTAAERLAALPAGPDVSARAYPMGDVEGPSAGLLLALARIDDLAPGDLTGGRRIAGTGAIGFDGMVAGVGEVAEKVRSAAAARVEVFFVPAAQEAEAVSAARDTPLRVVPVRSVSEAVHWLCGNGGHAPTC</sequence>
<dbReference type="Proteomes" id="UP000501240">
    <property type="component" value="Chromosome"/>
</dbReference>
<dbReference type="GO" id="GO:0006508">
    <property type="term" value="P:proteolysis"/>
    <property type="evidence" value="ECO:0007669"/>
    <property type="project" value="InterPro"/>
</dbReference>
<dbReference type="GO" id="GO:0004176">
    <property type="term" value="F:ATP-dependent peptidase activity"/>
    <property type="evidence" value="ECO:0007669"/>
    <property type="project" value="InterPro"/>
</dbReference>
<protein>
    <submittedName>
        <fullName evidence="2">PDZ/DHR/GLGF domain-containing protein</fullName>
    </submittedName>
</protein>
<accession>A0A7D3ZYP1</accession>
<dbReference type="Pfam" id="PF05362">
    <property type="entry name" value="Lon_C"/>
    <property type="match status" value="1"/>
</dbReference>
<evidence type="ECO:0000313" key="2">
    <source>
        <dbReference type="EMBL" id="QKG23366.1"/>
    </source>
</evidence>
<dbReference type="AlphaFoldDB" id="A0A7D3ZYP1"/>
<dbReference type="InterPro" id="IPR020568">
    <property type="entry name" value="Ribosomal_Su5_D2-typ_SF"/>
</dbReference>
<proteinExistence type="predicted"/>
<dbReference type="Gene3D" id="3.30.230.10">
    <property type="match status" value="1"/>
</dbReference>
<reference evidence="2 3" key="1">
    <citation type="submission" date="2020-05" db="EMBL/GenBank/DDBJ databases">
        <title>Actinomadura verrucosospora NRRL-B18236 (PFL_A860) Genome sequencing and assembly.</title>
        <authorList>
            <person name="Samborskyy M."/>
        </authorList>
    </citation>
    <scope>NUCLEOTIDE SEQUENCE [LARGE SCALE GENOMIC DNA]</scope>
    <source>
        <strain evidence="2 3">NRRL:B18236</strain>
    </source>
</reference>
<evidence type="ECO:0000313" key="3">
    <source>
        <dbReference type="Proteomes" id="UP000501240"/>
    </source>
</evidence>
<evidence type="ECO:0000259" key="1">
    <source>
        <dbReference type="Pfam" id="PF05362"/>
    </source>
</evidence>